<accession>A0A0E9TY40</accession>
<sequence>MCAHKFREIPYGFPQANMVRSLRCWSAPLTGDLLKIRRKLWVSWRHFDNEDWSF</sequence>
<reference evidence="1" key="2">
    <citation type="journal article" date="2015" name="Fish Shellfish Immunol.">
        <title>Early steps in the European eel (Anguilla anguilla)-Vibrio vulnificus interaction in the gills: Role of the RtxA13 toxin.</title>
        <authorList>
            <person name="Callol A."/>
            <person name="Pajuelo D."/>
            <person name="Ebbesson L."/>
            <person name="Teles M."/>
            <person name="MacKenzie S."/>
            <person name="Amaro C."/>
        </authorList>
    </citation>
    <scope>NUCLEOTIDE SEQUENCE</scope>
</reference>
<proteinExistence type="predicted"/>
<name>A0A0E9TY40_ANGAN</name>
<dbReference type="AlphaFoldDB" id="A0A0E9TY40"/>
<dbReference type="EMBL" id="GBXM01050914">
    <property type="protein sequence ID" value="JAH57663.1"/>
    <property type="molecule type" value="Transcribed_RNA"/>
</dbReference>
<organism evidence="1">
    <name type="scientific">Anguilla anguilla</name>
    <name type="common">European freshwater eel</name>
    <name type="synonym">Muraena anguilla</name>
    <dbReference type="NCBI Taxonomy" id="7936"/>
    <lineage>
        <taxon>Eukaryota</taxon>
        <taxon>Metazoa</taxon>
        <taxon>Chordata</taxon>
        <taxon>Craniata</taxon>
        <taxon>Vertebrata</taxon>
        <taxon>Euteleostomi</taxon>
        <taxon>Actinopterygii</taxon>
        <taxon>Neopterygii</taxon>
        <taxon>Teleostei</taxon>
        <taxon>Anguilliformes</taxon>
        <taxon>Anguillidae</taxon>
        <taxon>Anguilla</taxon>
    </lineage>
</organism>
<protein>
    <submittedName>
        <fullName evidence="1">Uncharacterized protein</fullName>
    </submittedName>
</protein>
<evidence type="ECO:0000313" key="1">
    <source>
        <dbReference type="EMBL" id="JAH57663.1"/>
    </source>
</evidence>
<reference evidence="1" key="1">
    <citation type="submission" date="2014-11" db="EMBL/GenBank/DDBJ databases">
        <authorList>
            <person name="Amaro Gonzalez C."/>
        </authorList>
    </citation>
    <scope>NUCLEOTIDE SEQUENCE</scope>
</reference>